<organism evidence="2 3">
    <name type="scientific">Haloferax profundi</name>
    <dbReference type="NCBI Taxonomy" id="1544718"/>
    <lineage>
        <taxon>Archaea</taxon>
        <taxon>Methanobacteriati</taxon>
        <taxon>Methanobacteriota</taxon>
        <taxon>Stenosarchaea group</taxon>
        <taxon>Halobacteria</taxon>
        <taxon>Halobacteriales</taxon>
        <taxon>Haloferacaceae</taxon>
        <taxon>Haloferax</taxon>
    </lineage>
</organism>
<dbReference type="SUPFAM" id="SSF52096">
    <property type="entry name" value="ClpP/crotonase"/>
    <property type="match status" value="1"/>
</dbReference>
<name>A0A0W1SKV5_9EURY</name>
<evidence type="ECO:0000313" key="3">
    <source>
        <dbReference type="Proteomes" id="UP000053157"/>
    </source>
</evidence>
<protein>
    <submittedName>
        <fullName evidence="2">Enoyl-CoA hydratase</fullName>
    </submittedName>
</protein>
<comment type="similarity">
    <text evidence="1">Belongs to the enoyl-CoA hydratase/isomerase family.</text>
</comment>
<dbReference type="PANTHER" id="PTHR43802:SF1">
    <property type="entry name" value="IP11341P-RELATED"/>
    <property type="match status" value="1"/>
</dbReference>
<dbReference type="Gene3D" id="3.90.226.10">
    <property type="entry name" value="2-enoyl-CoA Hydratase, Chain A, domain 1"/>
    <property type="match status" value="1"/>
</dbReference>
<dbReference type="OrthoDB" id="27846at2157"/>
<dbReference type="Proteomes" id="UP000053157">
    <property type="component" value="Unassembled WGS sequence"/>
</dbReference>
<proteinExistence type="inferred from homology"/>
<accession>A0A0W1SKV5</accession>
<evidence type="ECO:0000313" key="2">
    <source>
        <dbReference type="EMBL" id="KTG26901.1"/>
    </source>
</evidence>
<keyword evidence="3" id="KW-1185">Reference proteome</keyword>
<dbReference type="RefSeq" id="WP_058572407.1">
    <property type="nucleotide sequence ID" value="NZ_LOPV01000210.1"/>
</dbReference>
<reference evidence="2 3" key="1">
    <citation type="submission" date="2015-12" db="EMBL/GenBank/DDBJ databases">
        <title>Haloferax profundi sp. nov. isolated from the Discovery deep brine-seawater interface in the Red Sea.</title>
        <authorList>
            <person name="Zhang G."/>
            <person name="Stingl U."/>
            <person name="Rashid M."/>
        </authorList>
    </citation>
    <scope>NUCLEOTIDE SEQUENCE [LARGE SCALE GENOMIC DNA]</scope>
    <source>
        <strain evidence="2 3">SB29</strain>
    </source>
</reference>
<dbReference type="InterPro" id="IPR001753">
    <property type="entry name" value="Enoyl-CoA_hydra/iso"/>
</dbReference>
<dbReference type="InterPro" id="IPR029045">
    <property type="entry name" value="ClpP/crotonase-like_dom_sf"/>
</dbReference>
<dbReference type="AlphaFoldDB" id="A0A0W1SKV5"/>
<gene>
    <name evidence="2" type="ORF">AUR66_15570</name>
</gene>
<comment type="caution">
    <text evidence="2">The sequence shown here is derived from an EMBL/GenBank/DDBJ whole genome shotgun (WGS) entry which is preliminary data.</text>
</comment>
<dbReference type="EMBL" id="LOPV01000210">
    <property type="protein sequence ID" value="KTG26901.1"/>
    <property type="molecule type" value="Genomic_DNA"/>
</dbReference>
<dbReference type="Pfam" id="PF00378">
    <property type="entry name" value="ECH_1"/>
    <property type="match status" value="1"/>
</dbReference>
<evidence type="ECO:0000256" key="1">
    <source>
        <dbReference type="ARBA" id="ARBA00005254"/>
    </source>
</evidence>
<sequence length="270" mass="29076">MSTDVIDDAQWDTIETTHDGYVGRITLDRADAMNTFSTELATDLDDALRAFDEMADVRAIVVDGAGRAFSAGIDLSEHADYETKAEYEAWVAVMEEPFVTLTEMRTPVIAAVHGHAAANGIGLVAACDLAVAAEETKFGATAPKVGLFCMGPAVPLMSSLTQKRCLELLLTGDLIDSETALDWGLVNRVVPEGEHREAAMELASTIASKSPVAVQMGKQAFYEMTELEYDEALDYSNERFAELCTTADAHEGIEAFLGGEPLGADEWPSE</sequence>
<dbReference type="PANTHER" id="PTHR43802">
    <property type="entry name" value="ENOYL-COA HYDRATASE"/>
    <property type="match status" value="1"/>
</dbReference>
<dbReference type="CDD" id="cd06558">
    <property type="entry name" value="crotonase-like"/>
    <property type="match status" value="1"/>
</dbReference>